<dbReference type="STRING" id="797473.HMPREF9080_02398"/>
<sequence>MLNNGDNTSFAFTLVKADNISIGAIRFFILSSYMDKTNNYMKEVAYIFQSNSNIF</sequence>
<comment type="caution">
    <text evidence="1">The sequence shown here is derived from an EMBL/GenBank/DDBJ whole genome shotgun (WGS) entry which is preliminary data.</text>
</comment>
<gene>
    <name evidence="1" type="ORF">HMPREF9080_02398</name>
</gene>
<reference evidence="1 2" key="1">
    <citation type="submission" date="2011-08" db="EMBL/GenBank/DDBJ databases">
        <authorList>
            <person name="Weinstock G."/>
            <person name="Sodergren E."/>
            <person name="Clifton S."/>
            <person name="Fulton L."/>
            <person name="Fulton B."/>
            <person name="Courtney L."/>
            <person name="Fronick C."/>
            <person name="Harrison M."/>
            <person name="Strong C."/>
            <person name="Farmer C."/>
            <person name="Delahaunty K."/>
            <person name="Markovic C."/>
            <person name="Hall O."/>
            <person name="Minx P."/>
            <person name="Tomlinson C."/>
            <person name="Mitreva M."/>
            <person name="Hou S."/>
            <person name="Chen J."/>
            <person name="Wollam A."/>
            <person name="Pepin K.H."/>
            <person name="Johnson M."/>
            <person name="Bhonagiri V."/>
            <person name="Zhang X."/>
            <person name="Suruliraj S."/>
            <person name="Warren W."/>
            <person name="Chinwalla A."/>
            <person name="Mardis E.R."/>
            <person name="Wilson R.K."/>
        </authorList>
    </citation>
    <scope>NUCLEOTIDE SEQUENCE [LARGE SCALE GENOMIC DNA]</scope>
    <source>
        <strain evidence="1 2">F0432</strain>
    </source>
</reference>
<protein>
    <submittedName>
        <fullName evidence="1">Uncharacterized protein</fullName>
    </submittedName>
</protein>
<accession>G9ZHZ0</accession>
<proteinExistence type="predicted"/>
<organism evidence="1 2">
    <name type="scientific">Cardiobacterium valvarum F0432</name>
    <dbReference type="NCBI Taxonomy" id="797473"/>
    <lineage>
        <taxon>Bacteria</taxon>
        <taxon>Pseudomonadati</taxon>
        <taxon>Pseudomonadota</taxon>
        <taxon>Gammaproteobacteria</taxon>
        <taxon>Cardiobacteriales</taxon>
        <taxon>Cardiobacteriaceae</taxon>
        <taxon>Cardiobacterium</taxon>
    </lineage>
</organism>
<dbReference type="EMBL" id="AGCM01000141">
    <property type="protein sequence ID" value="EHM52324.1"/>
    <property type="molecule type" value="Genomic_DNA"/>
</dbReference>
<dbReference type="HOGENOM" id="CLU_3023598_0_0_6"/>
<dbReference type="AlphaFoldDB" id="G9ZHZ0"/>
<name>G9ZHZ0_9GAMM</name>
<evidence type="ECO:0000313" key="2">
    <source>
        <dbReference type="Proteomes" id="UP000004750"/>
    </source>
</evidence>
<dbReference type="Proteomes" id="UP000004750">
    <property type="component" value="Unassembled WGS sequence"/>
</dbReference>
<evidence type="ECO:0000313" key="1">
    <source>
        <dbReference type="EMBL" id="EHM52324.1"/>
    </source>
</evidence>